<name>A0ABV7WWD4_9GAMM</name>
<accession>A0ABV7WWD4</accession>
<dbReference type="SUPFAM" id="SSF53474">
    <property type="entry name" value="alpha/beta-Hydrolases"/>
    <property type="match status" value="1"/>
</dbReference>
<evidence type="ECO:0000259" key="3">
    <source>
        <dbReference type="Pfam" id="PF00561"/>
    </source>
</evidence>
<evidence type="ECO:0000313" key="5">
    <source>
        <dbReference type="Proteomes" id="UP001595710"/>
    </source>
</evidence>
<dbReference type="PANTHER" id="PTHR43798:SF14">
    <property type="entry name" value="SERINE HYDROLASE-LIKE PROTEIN DDB_G0286239"/>
    <property type="match status" value="1"/>
</dbReference>
<dbReference type="InterPro" id="IPR000073">
    <property type="entry name" value="AB_hydrolase_1"/>
</dbReference>
<dbReference type="InterPro" id="IPR050266">
    <property type="entry name" value="AB_hydrolase_sf"/>
</dbReference>
<keyword evidence="5" id="KW-1185">Reference proteome</keyword>
<evidence type="ECO:0000256" key="1">
    <source>
        <dbReference type="ARBA" id="ARBA00008645"/>
    </source>
</evidence>
<feature type="domain" description="AB hydrolase-1" evidence="3">
    <location>
        <begin position="22"/>
        <end position="143"/>
    </location>
</feature>
<comment type="caution">
    <text evidence="4">The sequence shown here is derived from an EMBL/GenBank/DDBJ whole genome shotgun (WGS) entry which is preliminary data.</text>
</comment>
<dbReference type="Proteomes" id="UP001595710">
    <property type="component" value="Unassembled WGS sequence"/>
</dbReference>
<organism evidence="4 5">
    <name type="scientific">Reinekea marina</name>
    <dbReference type="NCBI Taxonomy" id="1310421"/>
    <lineage>
        <taxon>Bacteria</taxon>
        <taxon>Pseudomonadati</taxon>
        <taxon>Pseudomonadota</taxon>
        <taxon>Gammaproteobacteria</taxon>
        <taxon>Oceanospirillales</taxon>
        <taxon>Saccharospirillaceae</taxon>
        <taxon>Reinekea</taxon>
    </lineage>
</organism>
<reference evidence="5" key="1">
    <citation type="journal article" date="2019" name="Int. J. Syst. Evol. Microbiol.">
        <title>The Global Catalogue of Microorganisms (GCM) 10K type strain sequencing project: providing services to taxonomists for standard genome sequencing and annotation.</title>
        <authorList>
            <consortium name="The Broad Institute Genomics Platform"/>
            <consortium name="The Broad Institute Genome Sequencing Center for Infectious Disease"/>
            <person name="Wu L."/>
            <person name="Ma J."/>
        </authorList>
    </citation>
    <scope>NUCLEOTIDE SEQUENCE [LARGE SCALE GENOMIC DNA]</scope>
    <source>
        <strain evidence="5">CECT 8288</strain>
    </source>
</reference>
<keyword evidence="2 4" id="KW-0378">Hydrolase</keyword>
<dbReference type="PANTHER" id="PTHR43798">
    <property type="entry name" value="MONOACYLGLYCEROL LIPASE"/>
    <property type="match status" value="1"/>
</dbReference>
<dbReference type="Gene3D" id="3.40.50.1820">
    <property type="entry name" value="alpha/beta hydrolase"/>
    <property type="match status" value="1"/>
</dbReference>
<evidence type="ECO:0000313" key="4">
    <source>
        <dbReference type="EMBL" id="MFC3702190.1"/>
    </source>
</evidence>
<proteinExistence type="inferred from homology"/>
<dbReference type="RefSeq" id="WP_290281488.1">
    <property type="nucleotide sequence ID" value="NZ_JAUFQI010000001.1"/>
</dbReference>
<comment type="similarity">
    <text evidence="1">Belongs to the AB hydrolase superfamily.</text>
</comment>
<protein>
    <submittedName>
        <fullName evidence="4">Alpha/beta fold hydrolase</fullName>
    </submittedName>
</protein>
<evidence type="ECO:0000256" key="2">
    <source>
        <dbReference type="ARBA" id="ARBA00022801"/>
    </source>
</evidence>
<sequence>MNTFSLLNGRVQGVKFGQGRKVLAFHGLLDNAMSFALLSEHCPDLEIWAIDMPGHGLSAALPYNDGTFLPANVIALGDVIDELAWEEVIIIGHSLGGIMASLLAAVDDRIKAVFSIDSLGPLSSKPAENFERFKRVFANRNKSIPVRTYKTYDAIWKSRLKGMFPLSERAARTMAKRAVGLSADGWYHRYDRQLRQESLWRLNEEEVYHWLSQIQCPLYVYLTGAQHWPGYAGDFENREQAVPKLDIEKHEGSHHEHMEAPEKIAAWIMRKL</sequence>
<dbReference type="GO" id="GO:0016787">
    <property type="term" value="F:hydrolase activity"/>
    <property type="evidence" value="ECO:0007669"/>
    <property type="project" value="UniProtKB-KW"/>
</dbReference>
<dbReference type="Pfam" id="PF00561">
    <property type="entry name" value="Abhydrolase_1"/>
    <property type="match status" value="1"/>
</dbReference>
<dbReference type="InterPro" id="IPR029058">
    <property type="entry name" value="AB_hydrolase_fold"/>
</dbReference>
<gene>
    <name evidence="4" type="ORF">ACFOND_11090</name>
</gene>
<dbReference type="EMBL" id="JBHRYN010000012">
    <property type="protein sequence ID" value="MFC3702190.1"/>
    <property type="molecule type" value="Genomic_DNA"/>
</dbReference>